<keyword evidence="2" id="KW-1133">Transmembrane helix</keyword>
<dbReference type="EMBL" id="JABCKI010000248">
    <property type="protein sequence ID" value="KAG5651404.1"/>
    <property type="molecule type" value="Genomic_DNA"/>
</dbReference>
<evidence type="ECO:0000313" key="3">
    <source>
        <dbReference type="EMBL" id="KAG5651404.1"/>
    </source>
</evidence>
<evidence type="ECO:0000256" key="2">
    <source>
        <dbReference type="SAM" id="Phobius"/>
    </source>
</evidence>
<evidence type="ECO:0000313" key="4">
    <source>
        <dbReference type="Proteomes" id="UP000717328"/>
    </source>
</evidence>
<keyword evidence="2" id="KW-0472">Membrane</keyword>
<accession>A0A9P7KIX9</accession>
<feature type="compositionally biased region" description="Low complexity" evidence="1">
    <location>
        <begin position="214"/>
        <end position="240"/>
    </location>
</feature>
<gene>
    <name evidence="3" type="ORF">H0H81_008762</name>
</gene>
<proteinExistence type="predicted"/>
<organism evidence="3 4">
    <name type="scientific">Sphagnurus paluster</name>
    <dbReference type="NCBI Taxonomy" id="117069"/>
    <lineage>
        <taxon>Eukaryota</taxon>
        <taxon>Fungi</taxon>
        <taxon>Dikarya</taxon>
        <taxon>Basidiomycota</taxon>
        <taxon>Agaricomycotina</taxon>
        <taxon>Agaricomycetes</taxon>
        <taxon>Agaricomycetidae</taxon>
        <taxon>Agaricales</taxon>
        <taxon>Tricholomatineae</taxon>
        <taxon>Lyophyllaceae</taxon>
        <taxon>Sphagnurus</taxon>
    </lineage>
</organism>
<keyword evidence="4" id="KW-1185">Reference proteome</keyword>
<protein>
    <recommendedName>
        <fullName evidence="5">Macrofage activating glycoprotein</fullName>
    </recommendedName>
</protein>
<reference evidence="3" key="2">
    <citation type="submission" date="2021-10" db="EMBL/GenBank/DDBJ databases">
        <title>Phylogenomics reveals ancestral predisposition of the termite-cultivated fungus Termitomyces towards a domesticated lifestyle.</title>
        <authorList>
            <person name="Auxier B."/>
            <person name="Grum-Grzhimaylo A."/>
            <person name="Cardenas M.E."/>
            <person name="Lodge J.D."/>
            <person name="Laessoe T."/>
            <person name="Pedersen O."/>
            <person name="Smith M.E."/>
            <person name="Kuyper T.W."/>
            <person name="Franco-Molano E.A."/>
            <person name="Baroni T.J."/>
            <person name="Aanen D.K."/>
        </authorList>
    </citation>
    <scope>NUCLEOTIDE SEQUENCE</scope>
    <source>
        <strain evidence="3">D49</strain>
    </source>
</reference>
<dbReference type="OrthoDB" id="2564904at2759"/>
<reference evidence="3" key="1">
    <citation type="submission" date="2021-02" db="EMBL/GenBank/DDBJ databases">
        <authorList>
            <person name="Nieuwenhuis M."/>
            <person name="Van De Peppel L.J.J."/>
        </authorList>
    </citation>
    <scope>NUCLEOTIDE SEQUENCE</scope>
    <source>
        <strain evidence="3">D49</strain>
    </source>
</reference>
<name>A0A9P7KIX9_9AGAR</name>
<comment type="caution">
    <text evidence="3">The sequence shown here is derived from an EMBL/GenBank/DDBJ whole genome shotgun (WGS) entry which is preliminary data.</text>
</comment>
<evidence type="ECO:0008006" key="5">
    <source>
        <dbReference type="Google" id="ProtNLM"/>
    </source>
</evidence>
<feature type="region of interest" description="Disordered" evidence="1">
    <location>
        <begin position="214"/>
        <end position="247"/>
    </location>
</feature>
<dbReference type="AlphaFoldDB" id="A0A9P7KIX9"/>
<feature type="transmembrane region" description="Helical" evidence="2">
    <location>
        <begin position="254"/>
        <end position="273"/>
    </location>
</feature>
<dbReference type="Proteomes" id="UP000717328">
    <property type="component" value="Unassembled WGS sequence"/>
</dbReference>
<sequence>MNPNSIVADTEGEMVAWCTKPGHGTRLIPKNALKGVQYMRTPAYAQVVGFIDQTFIDLQTDDYGGEMDPHGADTRGNPLGGLVYSSAFGNGIEQVIEWNNFMGGNAFCIKVCDPANPNAANFCQHIYDRIGCAYNSPNNAQNGTFEACLGDNQDYPGIYTDASGAVQTYTQPPESLGPITTMPYQPKVPASSSCTTYTSSVLYSDLLSVTAPGDTTTSAPASTGTAKPSGSGSASGSKTGTAGGAQNTSNSAEMLVAGGMATAFGVIFSAMFFA</sequence>
<evidence type="ECO:0000256" key="1">
    <source>
        <dbReference type="SAM" id="MobiDB-lite"/>
    </source>
</evidence>
<keyword evidence="2" id="KW-0812">Transmembrane</keyword>